<evidence type="ECO:0000313" key="2">
    <source>
        <dbReference type="Ensembl" id="ENSCSAVP00000000196.1"/>
    </source>
</evidence>
<dbReference type="HOGENOM" id="CLU_2102366_0_0_1"/>
<dbReference type="Proteomes" id="UP000007875">
    <property type="component" value="Unassembled WGS sequence"/>
</dbReference>
<reference evidence="3" key="1">
    <citation type="submission" date="2003-08" db="EMBL/GenBank/DDBJ databases">
        <authorList>
            <person name="Birren B."/>
            <person name="Nusbaum C."/>
            <person name="Abebe A."/>
            <person name="Abouelleil A."/>
            <person name="Adekoya E."/>
            <person name="Ait-zahra M."/>
            <person name="Allen N."/>
            <person name="Allen T."/>
            <person name="An P."/>
            <person name="Anderson M."/>
            <person name="Anderson S."/>
            <person name="Arachchi H."/>
            <person name="Armbruster J."/>
            <person name="Bachantsang P."/>
            <person name="Baldwin J."/>
            <person name="Barry A."/>
            <person name="Bayul T."/>
            <person name="Blitshsteyn B."/>
            <person name="Bloom T."/>
            <person name="Blye J."/>
            <person name="Boguslavskiy L."/>
            <person name="Borowsky M."/>
            <person name="Boukhgalter B."/>
            <person name="Brunache A."/>
            <person name="Butler J."/>
            <person name="Calixte N."/>
            <person name="Calvo S."/>
            <person name="Camarata J."/>
            <person name="Campo K."/>
            <person name="Chang J."/>
            <person name="Cheshatsang Y."/>
            <person name="Citroen M."/>
            <person name="Collymore A."/>
            <person name="Considine T."/>
            <person name="Cook A."/>
            <person name="Cooke P."/>
            <person name="Corum B."/>
            <person name="Cuomo C."/>
            <person name="David R."/>
            <person name="Dawoe T."/>
            <person name="Degray S."/>
            <person name="Dodge S."/>
            <person name="Dooley K."/>
            <person name="Dorje P."/>
            <person name="Dorjee K."/>
            <person name="Dorris L."/>
            <person name="Duffey N."/>
            <person name="Dupes A."/>
            <person name="Elkins T."/>
            <person name="Engels R."/>
            <person name="Erickson J."/>
            <person name="Farina A."/>
            <person name="Faro S."/>
            <person name="Ferreira P."/>
            <person name="Fischer H."/>
            <person name="Fitzgerald M."/>
            <person name="Foley K."/>
            <person name="Gage D."/>
            <person name="Galagan J."/>
            <person name="Gearin G."/>
            <person name="Gnerre S."/>
            <person name="Gnirke A."/>
            <person name="Goyette A."/>
            <person name="Graham J."/>
            <person name="Grandbois E."/>
            <person name="Gyaltsen K."/>
            <person name="Hafez N."/>
            <person name="Hagopian D."/>
            <person name="Hagos B."/>
            <person name="Hall J."/>
            <person name="Hatcher B."/>
            <person name="Heller A."/>
            <person name="Higgins H."/>
            <person name="Honan T."/>
            <person name="Horn A."/>
            <person name="Houde N."/>
            <person name="Hughes L."/>
            <person name="Hulme W."/>
            <person name="Husby E."/>
            <person name="Iliev I."/>
            <person name="Jaffe D."/>
            <person name="Jones C."/>
            <person name="Kamal M."/>
            <person name="Kamat A."/>
            <person name="Kamvysselis M."/>
            <person name="Karlsson E."/>
            <person name="Kells C."/>
            <person name="Kieu A."/>
            <person name="Kisner P."/>
            <person name="Kodira C."/>
            <person name="Kulbokas E."/>
            <person name="Labutti K."/>
            <person name="Lama D."/>
            <person name="Landers T."/>
            <person name="Leger J."/>
            <person name="Levine S."/>
            <person name="Lewis D."/>
            <person name="Lewis T."/>
            <person name="Lindblad-toh K."/>
            <person name="Liu X."/>
            <person name="Lokyitsang T."/>
            <person name="Lokyitsang Y."/>
            <person name="Lucien O."/>
            <person name="Lui A."/>
            <person name="Ma L.J."/>
            <person name="Mabbitt R."/>
            <person name="Macdonald J."/>
            <person name="Maclean C."/>
            <person name="Major J."/>
            <person name="Manning J."/>
            <person name="Marabella R."/>
            <person name="Maru K."/>
            <person name="Matthews C."/>
            <person name="Mauceli E."/>
            <person name="Mccarthy M."/>
            <person name="Mcdonough S."/>
            <person name="Mcghee T."/>
            <person name="Meldrim J."/>
            <person name="Meneus L."/>
            <person name="Mesirov J."/>
            <person name="Mihalev A."/>
            <person name="Mihova T."/>
            <person name="Mikkelsen T."/>
            <person name="Mlenga V."/>
            <person name="Moru K."/>
            <person name="Mozes J."/>
            <person name="Mulrain L."/>
            <person name="Munson G."/>
            <person name="Naylor J."/>
            <person name="Newes C."/>
            <person name="Nguyen C."/>
            <person name="Nguyen N."/>
            <person name="Nguyen T."/>
            <person name="Nicol R."/>
            <person name="Nielsen C."/>
            <person name="Nizzari M."/>
            <person name="Norbu C."/>
            <person name="Norbu N."/>
            <person name="O'donnell P."/>
            <person name="Okoawo O."/>
            <person name="O'leary S."/>
            <person name="Omotosho B."/>
            <person name="O'neill K."/>
            <person name="Osman S."/>
            <person name="Parker S."/>
            <person name="Perrin D."/>
            <person name="Phunkhang P."/>
            <person name="Piqani B."/>
            <person name="Purcell S."/>
            <person name="Rachupka T."/>
            <person name="Ramasamy U."/>
            <person name="Rameau R."/>
            <person name="Ray V."/>
            <person name="Raymond C."/>
            <person name="Retta R."/>
            <person name="Richardson S."/>
            <person name="Rise C."/>
            <person name="Rodriguez J."/>
            <person name="Rogers J."/>
            <person name="Rogov P."/>
            <person name="Rutman M."/>
            <person name="Schupbach R."/>
            <person name="Seaman C."/>
            <person name="Settipalli S."/>
            <person name="Sharpe T."/>
            <person name="Sheridan J."/>
            <person name="Sherpa N."/>
            <person name="Shi J."/>
            <person name="Smirnov S."/>
            <person name="Smith C."/>
            <person name="Sougnez C."/>
            <person name="Spencer B."/>
            <person name="Stalker J."/>
            <person name="Stange-thomann N."/>
            <person name="Stavropoulos S."/>
            <person name="Stetson K."/>
            <person name="Stone C."/>
            <person name="Stone S."/>
            <person name="Stubbs M."/>
            <person name="Talamas J."/>
            <person name="Tchuinga P."/>
            <person name="Tenzing P."/>
            <person name="Tesfaye S."/>
            <person name="Theodore J."/>
            <person name="Thoulutsang Y."/>
            <person name="Topham K."/>
            <person name="Towey S."/>
            <person name="Tsamla T."/>
            <person name="Tsomo N."/>
            <person name="Vallee D."/>
            <person name="Vassiliev H."/>
            <person name="Venkataraman V."/>
            <person name="Vinson J."/>
            <person name="Vo A."/>
            <person name="Wade C."/>
            <person name="Wang S."/>
            <person name="Wangchuk T."/>
            <person name="Wangdi T."/>
            <person name="Whittaker C."/>
            <person name="Wilkinson J."/>
            <person name="Wu Y."/>
            <person name="Wyman D."/>
            <person name="Yadav S."/>
            <person name="Yang S."/>
            <person name="Yang X."/>
            <person name="Yeager S."/>
            <person name="Yee E."/>
            <person name="Young G."/>
            <person name="Zainoun J."/>
            <person name="Zembeck L."/>
            <person name="Zimmer A."/>
            <person name="Zody M."/>
            <person name="Lander E."/>
        </authorList>
    </citation>
    <scope>NUCLEOTIDE SEQUENCE [LARGE SCALE GENOMIC DNA]</scope>
</reference>
<dbReference type="InterPro" id="IPR015947">
    <property type="entry name" value="PUA-like_sf"/>
</dbReference>
<dbReference type="GO" id="GO:0003723">
    <property type="term" value="F:RNA binding"/>
    <property type="evidence" value="ECO:0007669"/>
    <property type="project" value="InterPro"/>
</dbReference>
<evidence type="ECO:0000259" key="1">
    <source>
        <dbReference type="Pfam" id="PF01472"/>
    </source>
</evidence>
<dbReference type="AlphaFoldDB" id="H2Y4E8"/>
<evidence type="ECO:0000313" key="3">
    <source>
        <dbReference type="Proteomes" id="UP000007875"/>
    </source>
</evidence>
<dbReference type="SUPFAM" id="SSF88697">
    <property type="entry name" value="PUA domain-like"/>
    <property type="match status" value="1"/>
</dbReference>
<dbReference type="Ensembl" id="ENSCSAVT00000000197.1">
    <property type="protein sequence ID" value="ENSCSAVP00000000196.1"/>
    <property type="gene ID" value="ENSCSAVG00000000111.1"/>
</dbReference>
<feature type="domain" description="PUA" evidence="1">
    <location>
        <begin position="72"/>
        <end position="111"/>
    </location>
</feature>
<dbReference type="SMR" id="H2Y4E8"/>
<reference evidence="2" key="3">
    <citation type="submission" date="2025-09" db="UniProtKB">
        <authorList>
            <consortium name="Ensembl"/>
        </authorList>
    </citation>
    <scope>IDENTIFICATION</scope>
</reference>
<dbReference type="Pfam" id="PF01472">
    <property type="entry name" value="PUA"/>
    <property type="match status" value="1"/>
</dbReference>
<accession>H2Y4E8</accession>
<dbReference type="InterPro" id="IPR002478">
    <property type="entry name" value="PUA"/>
</dbReference>
<dbReference type="PROSITE" id="PS50890">
    <property type="entry name" value="PUA"/>
    <property type="match status" value="1"/>
</dbReference>
<reference evidence="2" key="2">
    <citation type="submission" date="2025-08" db="UniProtKB">
        <authorList>
            <consortium name="Ensembl"/>
        </authorList>
    </citation>
    <scope>IDENTIFICATION</scope>
</reference>
<dbReference type="InParanoid" id="H2Y4E8"/>
<proteinExistence type="predicted"/>
<dbReference type="STRING" id="51511.ENSCSAVP00000000196"/>
<dbReference type="InterPro" id="IPR036974">
    <property type="entry name" value="PUA_sf"/>
</dbReference>
<sequence length="116" mass="12599">MDILIPPLFTTLRVNESKDVDFVKEELEIKLKKAYSTNGIEPVAPLIFEHSQLKSTLIIPTTVQDPPDCYKHVVVDYPCGMAVLRGADVFAPGVLSVPTGIQAGDKVAVFADVSKS</sequence>
<dbReference type="eggNOG" id="KOG1122">
    <property type="taxonomic scope" value="Eukaryota"/>
</dbReference>
<organism evidence="2 3">
    <name type="scientific">Ciona savignyi</name>
    <name type="common">Pacific transparent sea squirt</name>
    <dbReference type="NCBI Taxonomy" id="51511"/>
    <lineage>
        <taxon>Eukaryota</taxon>
        <taxon>Metazoa</taxon>
        <taxon>Chordata</taxon>
        <taxon>Tunicata</taxon>
        <taxon>Ascidiacea</taxon>
        <taxon>Phlebobranchia</taxon>
        <taxon>Cionidae</taxon>
        <taxon>Ciona</taxon>
    </lineage>
</organism>
<dbReference type="Gene3D" id="2.30.130.10">
    <property type="entry name" value="PUA domain"/>
    <property type="match status" value="1"/>
</dbReference>
<keyword evidence="3" id="KW-1185">Reference proteome</keyword>
<protein>
    <recommendedName>
        <fullName evidence="1">PUA domain-containing protein</fullName>
    </recommendedName>
</protein>
<name>H2Y4E8_CIOSA</name>